<proteinExistence type="predicted"/>
<accession>A0A7W8BHQ9</accession>
<organism evidence="1 2">
    <name type="scientific">Streptomyces griseoloalbus</name>
    <dbReference type="NCBI Taxonomy" id="67303"/>
    <lineage>
        <taxon>Bacteria</taxon>
        <taxon>Bacillati</taxon>
        <taxon>Actinomycetota</taxon>
        <taxon>Actinomycetes</taxon>
        <taxon>Kitasatosporales</taxon>
        <taxon>Streptomycetaceae</taxon>
        <taxon>Streptomyces</taxon>
    </lineage>
</organism>
<protein>
    <submittedName>
        <fullName evidence="1">Uncharacterized protein</fullName>
    </submittedName>
</protein>
<dbReference type="Proteomes" id="UP000568022">
    <property type="component" value="Unassembled WGS sequence"/>
</dbReference>
<dbReference type="EMBL" id="JACHJE010000001">
    <property type="protein sequence ID" value="MBB5123639.1"/>
    <property type="molecule type" value="Genomic_DNA"/>
</dbReference>
<sequence>MALESGRLHEALRGGRFALITPRPYGDGGARAERLAVERWASGSRRTTVLVRPDGYAAWASDSAGPAETALATHLG</sequence>
<dbReference type="AlphaFoldDB" id="A0A7W8BHQ9"/>
<name>A0A7W8BHQ9_9ACTN</name>
<comment type="caution">
    <text evidence="1">The sequence shown here is derived from an EMBL/GenBank/DDBJ whole genome shotgun (WGS) entry which is preliminary data.</text>
</comment>
<dbReference type="Pfam" id="PF21274">
    <property type="entry name" value="Rng_hyd_C"/>
    <property type="match status" value="1"/>
</dbReference>
<evidence type="ECO:0000313" key="2">
    <source>
        <dbReference type="Proteomes" id="UP000568022"/>
    </source>
</evidence>
<gene>
    <name evidence="1" type="ORF">FHS32_000351</name>
</gene>
<evidence type="ECO:0000313" key="1">
    <source>
        <dbReference type="EMBL" id="MBB5123639.1"/>
    </source>
</evidence>
<dbReference type="Gene3D" id="3.40.30.120">
    <property type="match status" value="1"/>
</dbReference>
<reference evidence="1 2" key="1">
    <citation type="submission" date="2020-08" db="EMBL/GenBank/DDBJ databases">
        <title>Genomic Encyclopedia of Type Strains, Phase III (KMG-III): the genomes of soil and plant-associated and newly described type strains.</title>
        <authorList>
            <person name="Whitman W."/>
        </authorList>
    </citation>
    <scope>NUCLEOTIDE SEQUENCE [LARGE SCALE GENOMIC DNA]</scope>
    <source>
        <strain evidence="1 2">CECT 3226</strain>
    </source>
</reference>
<keyword evidence="2" id="KW-1185">Reference proteome</keyword>